<gene>
    <name evidence="2" type="ORF">SAMN05192555_101209</name>
</gene>
<dbReference type="PANTHER" id="PTHR22916">
    <property type="entry name" value="GLYCOSYLTRANSFERASE"/>
    <property type="match status" value="1"/>
</dbReference>
<organism evidence="2 3">
    <name type="scientific">Franzmannia pantelleriensis</name>
    <dbReference type="NCBI Taxonomy" id="48727"/>
    <lineage>
        <taxon>Bacteria</taxon>
        <taxon>Pseudomonadati</taxon>
        <taxon>Pseudomonadota</taxon>
        <taxon>Gammaproteobacteria</taxon>
        <taxon>Oceanospirillales</taxon>
        <taxon>Halomonadaceae</taxon>
        <taxon>Franzmannia</taxon>
    </lineage>
</organism>
<dbReference type="OrthoDB" id="255821at2"/>
<dbReference type="InterPro" id="IPR001173">
    <property type="entry name" value="Glyco_trans_2-like"/>
</dbReference>
<dbReference type="STRING" id="48727.SAMN05192555_101209"/>
<accession>A0A1G9ESB9</accession>
<dbReference type="AlphaFoldDB" id="A0A1G9ESB9"/>
<evidence type="ECO:0000313" key="2">
    <source>
        <dbReference type="EMBL" id="SDK78963.1"/>
    </source>
</evidence>
<dbReference type="InterPro" id="IPR029044">
    <property type="entry name" value="Nucleotide-diphossugar_trans"/>
</dbReference>
<dbReference type="EMBL" id="FNGH01000001">
    <property type="protein sequence ID" value="SDK78963.1"/>
    <property type="molecule type" value="Genomic_DNA"/>
</dbReference>
<keyword evidence="3" id="KW-1185">Reference proteome</keyword>
<dbReference type="PANTHER" id="PTHR22916:SF3">
    <property type="entry name" value="UDP-GLCNAC:BETAGAL BETA-1,3-N-ACETYLGLUCOSAMINYLTRANSFERASE-LIKE PROTEIN 1"/>
    <property type="match status" value="1"/>
</dbReference>
<evidence type="ECO:0000313" key="3">
    <source>
        <dbReference type="Proteomes" id="UP000199107"/>
    </source>
</evidence>
<sequence>MNRDEAPLVSILCATYNHVEFIKDALEGFLIQDVDFVYEIIINDDASNDGTDDVLKEYESQYPDLIRVVYQSTNLYSQGVEPYSSVLQPMAKGKYIALCDGDDFWVDRLKLRKQVEFLEKNEDYVICGHDAYSFDKSGVIKNSILPFYNKKDASSLKLKKTYMIPTLSACYRNVREPIPFEISKVVSGDTFLFSWLGNFGKYKYFTSDEIKPGAYRQHGGGVWSGIDQDQKIANTITTFYWMAQYYKRVGDLSMFSHYNSSIVSLLASRDGALRKGFLYKSIWYLAFIYAKKICNKNLLLKKAVKKLIKLA</sequence>
<dbReference type="RefSeq" id="WP_089656658.1">
    <property type="nucleotide sequence ID" value="NZ_FNGH01000001.1"/>
</dbReference>
<keyword evidence="2" id="KW-0808">Transferase</keyword>
<dbReference type="SUPFAM" id="SSF53448">
    <property type="entry name" value="Nucleotide-diphospho-sugar transferases"/>
    <property type="match status" value="1"/>
</dbReference>
<dbReference type="Proteomes" id="UP000199107">
    <property type="component" value="Unassembled WGS sequence"/>
</dbReference>
<proteinExistence type="predicted"/>
<dbReference type="GO" id="GO:0016758">
    <property type="term" value="F:hexosyltransferase activity"/>
    <property type="evidence" value="ECO:0007669"/>
    <property type="project" value="UniProtKB-ARBA"/>
</dbReference>
<evidence type="ECO:0000259" key="1">
    <source>
        <dbReference type="Pfam" id="PF00535"/>
    </source>
</evidence>
<dbReference type="Gene3D" id="3.90.550.10">
    <property type="entry name" value="Spore Coat Polysaccharide Biosynthesis Protein SpsA, Chain A"/>
    <property type="match status" value="1"/>
</dbReference>
<dbReference type="Pfam" id="PF00535">
    <property type="entry name" value="Glycos_transf_2"/>
    <property type="match status" value="1"/>
</dbReference>
<feature type="domain" description="Glycosyltransferase 2-like" evidence="1">
    <location>
        <begin position="10"/>
        <end position="174"/>
    </location>
</feature>
<name>A0A1G9ESB9_9GAMM</name>
<reference evidence="3" key="1">
    <citation type="submission" date="2016-10" db="EMBL/GenBank/DDBJ databases">
        <authorList>
            <person name="Varghese N."/>
            <person name="Submissions S."/>
        </authorList>
    </citation>
    <scope>NUCLEOTIDE SEQUENCE [LARGE SCALE GENOMIC DNA]</scope>
    <source>
        <strain evidence="3">AAP</strain>
    </source>
</reference>
<protein>
    <submittedName>
        <fullName evidence="2">Glycosyltransferase involved in cell wall bisynthesis</fullName>
    </submittedName>
</protein>